<proteinExistence type="predicted"/>
<reference evidence="2 3" key="1">
    <citation type="journal article" date="2014" name="Agronomy (Basel)">
        <title>A Draft Genome Sequence for Ensete ventricosum, the Drought-Tolerant Tree Against Hunger.</title>
        <authorList>
            <person name="Harrison J."/>
            <person name="Moore K.A."/>
            <person name="Paszkiewicz K."/>
            <person name="Jones T."/>
            <person name="Grant M."/>
            <person name="Ambacheew D."/>
            <person name="Muzemil S."/>
            <person name="Studholme D.J."/>
        </authorList>
    </citation>
    <scope>NUCLEOTIDE SEQUENCE [LARGE SCALE GENOMIC DNA]</scope>
</reference>
<dbReference type="AlphaFoldDB" id="A0A426ZQY4"/>
<evidence type="ECO:0000313" key="3">
    <source>
        <dbReference type="Proteomes" id="UP000287651"/>
    </source>
</evidence>
<name>A0A426ZQY4_ENSVE</name>
<dbReference type="Proteomes" id="UP000287651">
    <property type="component" value="Unassembled WGS sequence"/>
</dbReference>
<dbReference type="EMBL" id="AMZH03005452">
    <property type="protein sequence ID" value="RRT66360.1"/>
    <property type="molecule type" value="Genomic_DNA"/>
</dbReference>
<gene>
    <name evidence="2" type="ORF">B296_00021884</name>
</gene>
<evidence type="ECO:0000313" key="2">
    <source>
        <dbReference type="EMBL" id="RRT66360.1"/>
    </source>
</evidence>
<accession>A0A426ZQY4</accession>
<sequence>MSMNLKDGGRCVVNCGEDVTAVDFDGDVSLAEKEGIAWQEAGAARGRRNEGCGYRQRKGECIDRRRKRMSDRRSRRGPAIVVSVEDAGARQGGGSQLPQLLLLCGLQHFYGKRSREAGAEKRCRLEGRESNPRQRRQIEAVEGVQGATAREVSRGL</sequence>
<comment type="caution">
    <text evidence="2">The sequence shown here is derived from an EMBL/GenBank/DDBJ whole genome shotgun (WGS) entry which is preliminary data.</text>
</comment>
<feature type="compositionally biased region" description="Basic and acidic residues" evidence="1">
    <location>
        <begin position="120"/>
        <end position="139"/>
    </location>
</feature>
<organism evidence="2 3">
    <name type="scientific">Ensete ventricosum</name>
    <name type="common">Abyssinian banana</name>
    <name type="synonym">Musa ensete</name>
    <dbReference type="NCBI Taxonomy" id="4639"/>
    <lineage>
        <taxon>Eukaryota</taxon>
        <taxon>Viridiplantae</taxon>
        <taxon>Streptophyta</taxon>
        <taxon>Embryophyta</taxon>
        <taxon>Tracheophyta</taxon>
        <taxon>Spermatophyta</taxon>
        <taxon>Magnoliopsida</taxon>
        <taxon>Liliopsida</taxon>
        <taxon>Zingiberales</taxon>
        <taxon>Musaceae</taxon>
        <taxon>Ensete</taxon>
    </lineage>
</organism>
<protein>
    <submittedName>
        <fullName evidence="2">Uncharacterized protein</fullName>
    </submittedName>
</protein>
<feature type="region of interest" description="Disordered" evidence="1">
    <location>
        <begin position="120"/>
        <end position="156"/>
    </location>
</feature>
<evidence type="ECO:0000256" key="1">
    <source>
        <dbReference type="SAM" id="MobiDB-lite"/>
    </source>
</evidence>